<dbReference type="AlphaFoldDB" id="A0A0F7UBY2"/>
<keyword evidence="2 5" id="KW-0853">WD repeat</keyword>
<feature type="compositionally biased region" description="Basic and acidic residues" evidence="6">
    <location>
        <begin position="71"/>
        <end position="87"/>
    </location>
</feature>
<evidence type="ECO:0000256" key="6">
    <source>
        <dbReference type="SAM" id="MobiDB-lite"/>
    </source>
</evidence>
<dbReference type="PROSITE" id="PS50082">
    <property type="entry name" value="WD_REPEATS_2"/>
    <property type="match status" value="2"/>
</dbReference>
<dbReference type="GO" id="GO:0005730">
    <property type="term" value="C:nucleolus"/>
    <property type="evidence" value="ECO:0007669"/>
    <property type="project" value="TreeGrafter"/>
</dbReference>
<evidence type="ECO:0000256" key="4">
    <source>
        <dbReference type="ARBA" id="ARBA00023242"/>
    </source>
</evidence>
<proteinExistence type="predicted"/>
<evidence type="ECO:0000256" key="3">
    <source>
        <dbReference type="ARBA" id="ARBA00022737"/>
    </source>
</evidence>
<dbReference type="EMBL" id="LN714481">
    <property type="protein sequence ID" value="CEL66531.1"/>
    <property type="molecule type" value="Genomic_DNA"/>
</dbReference>
<dbReference type="InterPro" id="IPR019775">
    <property type="entry name" value="WD40_repeat_CS"/>
</dbReference>
<accession>A0A0F7UBY2</accession>
<evidence type="ECO:0000256" key="1">
    <source>
        <dbReference type="ARBA" id="ARBA00004123"/>
    </source>
</evidence>
<dbReference type="SUPFAM" id="SSF50978">
    <property type="entry name" value="WD40 repeat-like"/>
    <property type="match status" value="1"/>
</dbReference>
<feature type="compositionally biased region" description="Low complexity" evidence="6">
    <location>
        <begin position="22"/>
        <end position="38"/>
    </location>
</feature>
<feature type="repeat" description="WD" evidence="5">
    <location>
        <begin position="169"/>
        <end position="202"/>
    </location>
</feature>
<keyword evidence="3" id="KW-0677">Repeat</keyword>
<gene>
    <name evidence="8" type="ORF">BN1204_023430</name>
</gene>
<dbReference type="PANTHER" id="PTHR19848:SF0">
    <property type="entry name" value="NOTCHLESS PROTEIN HOMOLOG 1"/>
    <property type="match status" value="1"/>
</dbReference>
<dbReference type="InterPro" id="IPR056151">
    <property type="entry name" value="Beta-prop_DCAF12"/>
</dbReference>
<evidence type="ECO:0000256" key="2">
    <source>
        <dbReference type="ARBA" id="ARBA00022574"/>
    </source>
</evidence>
<evidence type="ECO:0000313" key="8">
    <source>
        <dbReference type="EMBL" id="CEL66531.1"/>
    </source>
</evidence>
<protein>
    <submittedName>
        <fullName evidence="8">WD domain, G-beta repeat-containing protein,putative</fullName>
    </submittedName>
</protein>
<dbReference type="PROSITE" id="PS00678">
    <property type="entry name" value="WD_REPEATS_1"/>
    <property type="match status" value="2"/>
</dbReference>
<name>A0A0F7UBY2_NEOCL</name>
<feature type="repeat" description="WD" evidence="5">
    <location>
        <begin position="120"/>
        <end position="153"/>
    </location>
</feature>
<reference evidence="8" key="1">
    <citation type="journal article" date="2015" name="PLoS ONE">
        <title>Comprehensive Evaluation of Toxoplasma gondii VEG and Neospora caninum LIV Genomes with Tachyzoite Stage Transcriptome and Proteome Defines Novel Transcript Features.</title>
        <authorList>
            <person name="Ramaprasad A."/>
            <person name="Mourier T."/>
            <person name="Naeem R."/>
            <person name="Malas T.B."/>
            <person name="Moussa E."/>
            <person name="Panigrahi A."/>
            <person name="Vermont S.J."/>
            <person name="Otto T.D."/>
            <person name="Wastling J."/>
            <person name="Pain A."/>
        </authorList>
    </citation>
    <scope>NUCLEOTIDE SEQUENCE</scope>
    <source>
        <strain evidence="8">Liverpool</strain>
    </source>
</reference>
<dbReference type="Pfam" id="PF23760">
    <property type="entry name" value="Beta-prop_DCAF12"/>
    <property type="match status" value="1"/>
</dbReference>
<keyword evidence="4" id="KW-0539">Nucleus</keyword>
<dbReference type="InterPro" id="IPR036322">
    <property type="entry name" value="WD40_repeat_dom_sf"/>
</dbReference>
<dbReference type="InterPro" id="IPR001680">
    <property type="entry name" value="WD40_rpt"/>
</dbReference>
<dbReference type="Gene3D" id="2.130.10.10">
    <property type="entry name" value="YVTN repeat-like/Quinoprotein amine dehydrogenase"/>
    <property type="match status" value="2"/>
</dbReference>
<dbReference type="GO" id="GO:0000027">
    <property type="term" value="P:ribosomal large subunit assembly"/>
    <property type="evidence" value="ECO:0007669"/>
    <property type="project" value="TreeGrafter"/>
</dbReference>
<sequence>MEDSPGFASSAERWRDERRVSRQLPSSSQSASTSSDEVSTARRGLPGSTSRLSAEAAPGRRQMRGQANAQGERDSRAETEREEREGHRRESVWRWLEEFSPSRRLCKAKTKHAPVRQAIPNGHDRSILCLDVHPSGDFAVSGSADHALRLFRLPTRGSPGLVGELMRTREGHVDWVTCCAFTSDNCVVSGGMDGKLFLWETRKYLRNAPSSLSDSRKSACTDRLNRWEARVAGADPRDDGEIAEGREVPSASKTVTCRASTNKIAGREFRGSHLASISGLQVSPWRAQCTASVCSGRAFLDGSAGGNASHSGSSGFCMTAGYDGFLRLWSLQTLREVVALSSVSPVASLLEPSPLVRFLWANAFACAGSKAGDLKVWDVNAGRLVCTSLSRPRAGRHAGGVASLRLWASPACGETGPVPLLFSGGVRDGQLCVWDLRAFSSPVATLHAHAGSLNEILFMADAGADACTLGADGACRFWDLRSASFAGAAPGETRAATRAAPHALLREICLGGPQHGFLCGEVAGRGSVCGGSGDGAVYCLSAAGDKEDSRKSESRVNALEMRGLRWKLACDANGAVQVLRAVVTPENAAVGIKQDGLGTGRERREIVHGLVAGGDDGQLSFIGFE</sequence>
<evidence type="ECO:0000259" key="7">
    <source>
        <dbReference type="Pfam" id="PF23760"/>
    </source>
</evidence>
<feature type="domain" description="DDB1- and CUL4-associated factor 12 beta-propeller" evidence="7">
    <location>
        <begin position="124"/>
        <end position="208"/>
    </location>
</feature>
<evidence type="ECO:0000256" key="5">
    <source>
        <dbReference type="PROSITE-ProRule" id="PRU00221"/>
    </source>
</evidence>
<dbReference type="InterPro" id="IPR015943">
    <property type="entry name" value="WD40/YVTN_repeat-like_dom_sf"/>
</dbReference>
<organism evidence="8">
    <name type="scientific">Neospora caninum (strain Liverpool)</name>
    <dbReference type="NCBI Taxonomy" id="572307"/>
    <lineage>
        <taxon>Eukaryota</taxon>
        <taxon>Sar</taxon>
        <taxon>Alveolata</taxon>
        <taxon>Apicomplexa</taxon>
        <taxon>Conoidasida</taxon>
        <taxon>Coccidia</taxon>
        <taxon>Eucoccidiorida</taxon>
        <taxon>Eimeriorina</taxon>
        <taxon>Sarcocystidae</taxon>
        <taxon>Neospora</taxon>
    </lineage>
</organism>
<comment type="subcellular location">
    <subcellularLocation>
        <location evidence="1">Nucleus</location>
    </subcellularLocation>
</comment>
<dbReference type="PANTHER" id="PTHR19848">
    <property type="entry name" value="WD40 REPEAT PROTEIN"/>
    <property type="match status" value="1"/>
</dbReference>
<dbReference type="SMART" id="SM00320">
    <property type="entry name" value="WD40"/>
    <property type="match status" value="6"/>
</dbReference>
<feature type="region of interest" description="Disordered" evidence="6">
    <location>
        <begin position="1"/>
        <end position="87"/>
    </location>
</feature>